<dbReference type="Proteomes" id="UP000294933">
    <property type="component" value="Unassembled WGS sequence"/>
</dbReference>
<accession>A0A4Y7PNS5</accession>
<organism evidence="3 4">
    <name type="scientific">Rickenella mellea</name>
    <dbReference type="NCBI Taxonomy" id="50990"/>
    <lineage>
        <taxon>Eukaryota</taxon>
        <taxon>Fungi</taxon>
        <taxon>Dikarya</taxon>
        <taxon>Basidiomycota</taxon>
        <taxon>Agaricomycotina</taxon>
        <taxon>Agaricomycetes</taxon>
        <taxon>Hymenochaetales</taxon>
        <taxon>Rickenellaceae</taxon>
        <taxon>Rickenella</taxon>
    </lineage>
</organism>
<keyword evidence="1" id="KW-0472">Membrane</keyword>
<keyword evidence="1" id="KW-0812">Transmembrane</keyword>
<dbReference type="VEuPathDB" id="FungiDB:BD410DRAFT_794688"/>
<evidence type="ECO:0000313" key="3">
    <source>
        <dbReference type="EMBL" id="TDL17034.1"/>
    </source>
</evidence>
<feature type="signal peptide" evidence="2">
    <location>
        <begin position="1"/>
        <end position="19"/>
    </location>
</feature>
<dbReference type="OrthoDB" id="4991875at2759"/>
<sequence length="177" mass="17393">MFTHVVLWLSFSAFVGVYGAQIPGLPDVPGVSISAIGTGSDGRTTYQIVAGSTGVFVGTATLALGPTDASLTYAAPEASITVGETCQISAGVAVCVVVEGSTTITATGSISGLDGTQTTAFSVDTNLTTAATATPKASSTSPAPAAQTTKASSGEHFGVPLGLTLLVIVVCGVISHL</sequence>
<keyword evidence="1" id="KW-1133">Transmembrane helix</keyword>
<reference evidence="3 4" key="1">
    <citation type="submission" date="2018-06" db="EMBL/GenBank/DDBJ databases">
        <title>A transcriptomic atlas of mushroom development highlights an independent origin of complex multicellularity.</title>
        <authorList>
            <consortium name="DOE Joint Genome Institute"/>
            <person name="Krizsan K."/>
            <person name="Almasi E."/>
            <person name="Merenyi Z."/>
            <person name="Sahu N."/>
            <person name="Viragh M."/>
            <person name="Koszo T."/>
            <person name="Mondo S."/>
            <person name="Kiss B."/>
            <person name="Balint B."/>
            <person name="Kues U."/>
            <person name="Barry K."/>
            <person name="Hegedus J.C."/>
            <person name="Henrissat B."/>
            <person name="Johnson J."/>
            <person name="Lipzen A."/>
            <person name="Ohm R."/>
            <person name="Nagy I."/>
            <person name="Pangilinan J."/>
            <person name="Yan J."/>
            <person name="Xiong Y."/>
            <person name="Grigoriev I.V."/>
            <person name="Hibbett D.S."/>
            <person name="Nagy L.G."/>
        </authorList>
    </citation>
    <scope>NUCLEOTIDE SEQUENCE [LARGE SCALE GENOMIC DNA]</scope>
    <source>
        <strain evidence="3 4">SZMC22713</strain>
    </source>
</reference>
<evidence type="ECO:0000313" key="4">
    <source>
        <dbReference type="Proteomes" id="UP000294933"/>
    </source>
</evidence>
<evidence type="ECO:0000256" key="2">
    <source>
        <dbReference type="SAM" id="SignalP"/>
    </source>
</evidence>
<dbReference type="EMBL" id="ML170229">
    <property type="protein sequence ID" value="TDL17034.1"/>
    <property type="molecule type" value="Genomic_DNA"/>
</dbReference>
<evidence type="ECO:0000256" key="1">
    <source>
        <dbReference type="SAM" id="Phobius"/>
    </source>
</evidence>
<gene>
    <name evidence="3" type="ORF">BD410DRAFT_794688</name>
</gene>
<proteinExistence type="predicted"/>
<name>A0A4Y7PNS5_9AGAM</name>
<keyword evidence="2" id="KW-0732">Signal</keyword>
<dbReference type="AlphaFoldDB" id="A0A4Y7PNS5"/>
<feature type="transmembrane region" description="Helical" evidence="1">
    <location>
        <begin position="157"/>
        <end position="175"/>
    </location>
</feature>
<feature type="chain" id="PRO_5021327307" evidence="2">
    <location>
        <begin position="20"/>
        <end position="177"/>
    </location>
</feature>
<protein>
    <submittedName>
        <fullName evidence="3">Uncharacterized protein</fullName>
    </submittedName>
</protein>
<dbReference type="STRING" id="50990.A0A4Y7PNS5"/>
<keyword evidence="4" id="KW-1185">Reference proteome</keyword>